<feature type="signal peptide" evidence="2">
    <location>
        <begin position="1"/>
        <end position="24"/>
    </location>
</feature>
<keyword evidence="4" id="KW-1185">Reference proteome</keyword>
<feature type="region of interest" description="Disordered" evidence="1">
    <location>
        <begin position="26"/>
        <end position="46"/>
    </location>
</feature>
<keyword evidence="2" id="KW-0732">Signal</keyword>
<proteinExistence type="predicted"/>
<dbReference type="EMBL" id="JAVHUL010000005">
    <property type="protein sequence ID" value="MDQ7916585.1"/>
    <property type="molecule type" value="Genomic_DNA"/>
</dbReference>
<accession>A0ABU0ZZ35</accession>
<reference evidence="3 4" key="1">
    <citation type="submission" date="2023-08" db="EMBL/GenBank/DDBJ databases">
        <title>Mesonia sp. MT50, isolated from deep-sea sediment of the Mariana Trench.</title>
        <authorList>
            <person name="Fu H."/>
        </authorList>
    </citation>
    <scope>NUCLEOTIDE SEQUENCE [LARGE SCALE GENOMIC DNA]</scope>
    <source>
        <strain evidence="3 4">MT50</strain>
    </source>
</reference>
<gene>
    <name evidence="3" type="ORF">RBU60_03280</name>
</gene>
<evidence type="ECO:0000313" key="3">
    <source>
        <dbReference type="EMBL" id="MDQ7916585.1"/>
    </source>
</evidence>
<feature type="chain" id="PRO_5045212488" evidence="2">
    <location>
        <begin position="25"/>
        <end position="195"/>
    </location>
</feature>
<organism evidence="3 4">
    <name type="scientific">Mesonia profundi</name>
    <dbReference type="NCBI Taxonomy" id="3070998"/>
    <lineage>
        <taxon>Bacteria</taxon>
        <taxon>Pseudomonadati</taxon>
        <taxon>Bacteroidota</taxon>
        <taxon>Flavobacteriia</taxon>
        <taxon>Flavobacteriales</taxon>
        <taxon>Flavobacteriaceae</taxon>
        <taxon>Mesonia</taxon>
    </lineage>
</organism>
<dbReference type="Proteomes" id="UP001230915">
    <property type="component" value="Unassembled WGS sequence"/>
</dbReference>
<evidence type="ECO:0000256" key="2">
    <source>
        <dbReference type="SAM" id="SignalP"/>
    </source>
</evidence>
<name>A0ABU0ZZ35_9FLAO</name>
<evidence type="ECO:0000256" key="1">
    <source>
        <dbReference type="SAM" id="MobiDB-lite"/>
    </source>
</evidence>
<dbReference type="PROSITE" id="PS51257">
    <property type="entry name" value="PROKAR_LIPOPROTEIN"/>
    <property type="match status" value="1"/>
</dbReference>
<sequence length="195" mass="21163">MKTLKKISYLILFICIGLMIGCGSDDDKSNPNDDPGNPSSQQGEPHSYDIIINEENADERHISGEIENVFGSNNTGSDFSTYSTIENGKLMVLHLSNSDVVINGMFYYANDGHTTDLGLNTDNQSNMIITFSPPSSDIHQSVSGSVELNNIHYGLVEAEGGIVGYTLTFDGNFQEVNDNTSQISGTFVINLPSLL</sequence>
<comment type="caution">
    <text evidence="3">The sequence shown here is derived from an EMBL/GenBank/DDBJ whole genome shotgun (WGS) entry which is preliminary data.</text>
</comment>
<evidence type="ECO:0000313" key="4">
    <source>
        <dbReference type="Proteomes" id="UP001230915"/>
    </source>
</evidence>
<protein>
    <submittedName>
        <fullName evidence="3">Uncharacterized protein</fullName>
    </submittedName>
</protein>
<dbReference type="RefSeq" id="WP_308863236.1">
    <property type="nucleotide sequence ID" value="NZ_JAVHUL010000005.1"/>
</dbReference>